<dbReference type="Pfam" id="PF20425">
    <property type="entry name" value="Neurobeachin"/>
    <property type="match status" value="2"/>
</dbReference>
<dbReference type="eggNOG" id="KOG1263">
    <property type="taxonomic scope" value="Eukaryota"/>
</dbReference>
<dbReference type="InterPro" id="IPR046852">
    <property type="entry name" value="Neurobeachin_a-sol"/>
</dbReference>
<dbReference type="Gene3D" id="2.130.10.10">
    <property type="entry name" value="YVTN repeat-like/Quinoprotein amine dehydrogenase"/>
    <property type="match status" value="1"/>
</dbReference>
<dbReference type="Gramene" id="OPUNC06G22480.1">
    <property type="protein sequence ID" value="OPUNC06G22480.1"/>
    <property type="gene ID" value="OPUNC06G22480"/>
</dbReference>
<dbReference type="SUPFAM" id="SSF50729">
    <property type="entry name" value="PH domain-like"/>
    <property type="match status" value="1"/>
</dbReference>
<dbReference type="FunFam" id="2.60.40.420:FF:000012">
    <property type="entry name" value="Monocopper oxidase-like protein"/>
    <property type="match status" value="1"/>
</dbReference>
<dbReference type="PROSITE" id="PS51783">
    <property type="entry name" value="PH_BEACH"/>
    <property type="match status" value="1"/>
</dbReference>
<dbReference type="InterPro" id="IPR001117">
    <property type="entry name" value="Cu-oxidase_2nd"/>
</dbReference>
<dbReference type="STRING" id="4537.A0A0E0LEP4"/>
<proteinExistence type="inferred from homology"/>
<dbReference type="SUPFAM" id="SSF49503">
    <property type="entry name" value="Cupredoxins"/>
    <property type="match status" value="3"/>
</dbReference>
<evidence type="ECO:0000256" key="4">
    <source>
        <dbReference type="PROSITE-ProRule" id="PRU00221"/>
    </source>
</evidence>
<protein>
    <submittedName>
        <fullName evidence="8">Uncharacterized protein</fullName>
    </submittedName>
</protein>
<reference evidence="8" key="1">
    <citation type="submission" date="2015-04" db="UniProtKB">
        <authorList>
            <consortium name="EnsemblPlants"/>
        </authorList>
    </citation>
    <scope>IDENTIFICATION</scope>
</reference>
<evidence type="ECO:0000256" key="5">
    <source>
        <dbReference type="SAM" id="SignalP"/>
    </source>
</evidence>
<dbReference type="Proteomes" id="UP000026962">
    <property type="component" value="Chromosome 6"/>
</dbReference>
<evidence type="ECO:0000313" key="8">
    <source>
        <dbReference type="EnsemblPlants" id="OPUNC06G22480.1"/>
    </source>
</evidence>
<dbReference type="InterPro" id="IPR011706">
    <property type="entry name" value="Cu-oxidase_C"/>
</dbReference>
<dbReference type="Pfam" id="PF14844">
    <property type="entry name" value="PH_BEACH"/>
    <property type="match status" value="1"/>
</dbReference>
<dbReference type="InterPro" id="IPR015943">
    <property type="entry name" value="WD40/YVTN_repeat-like_dom_sf"/>
</dbReference>
<evidence type="ECO:0000259" key="7">
    <source>
        <dbReference type="PROSITE" id="PS51783"/>
    </source>
</evidence>
<dbReference type="CDD" id="cd06071">
    <property type="entry name" value="Beach"/>
    <property type="match status" value="1"/>
</dbReference>
<evidence type="ECO:0000256" key="1">
    <source>
        <dbReference type="ARBA" id="ARBA00010609"/>
    </source>
</evidence>
<reference evidence="8" key="2">
    <citation type="submission" date="2018-05" db="EMBL/GenBank/DDBJ databases">
        <title>OpunRS2 (Oryza punctata Reference Sequence Version 2).</title>
        <authorList>
            <person name="Zhang J."/>
            <person name="Kudrna D."/>
            <person name="Lee S."/>
            <person name="Talag J."/>
            <person name="Welchert J."/>
            <person name="Wing R.A."/>
        </authorList>
    </citation>
    <scope>NUCLEOTIDE SEQUENCE [LARGE SCALE GENOMIC DNA]</scope>
</reference>
<dbReference type="Pfam" id="PF00394">
    <property type="entry name" value="Cu-oxidase"/>
    <property type="match status" value="1"/>
</dbReference>
<keyword evidence="9" id="KW-1185">Reference proteome</keyword>
<keyword evidence="5" id="KW-0732">Signal</keyword>
<dbReference type="InterPro" id="IPR000409">
    <property type="entry name" value="BEACH_dom"/>
</dbReference>
<dbReference type="Pfam" id="PF15787">
    <property type="entry name" value="DUF4704"/>
    <property type="match status" value="1"/>
</dbReference>
<accession>A0A0E0LEP4</accession>
<keyword evidence="3" id="KW-0677">Repeat</keyword>
<dbReference type="InterPro" id="IPR011707">
    <property type="entry name" value="Cu-oxidase-like_N"/>
</dbReference>
<organism evidence="8">
    <name type="scientific">Oryza punctata</name>
    <name type="common">Red rice</name>
    <dbReference type="NCBI Taxonomy" id="4537"/>
    <lineage>
        <taxon>Eukaryota</taxon>
        <taxon>Viridiplantae</taxon>
        <taxon>Streptophyta</taxon>
        <taxon>Embryophyta</taxon>
        <taxon>Tracheophyta</taxon>
        <taxon>Spermatophyta</taxon>
        <taxon>Magnoliopsida</taxon>
        <taxon>Liliopsida</taxon>
        <taxon>Poales</taxon>
        <taxon>Poaceae</taxon>
        <taxon>BOP clade</taxon>
        <taxon>Oryzoideae</taxon>
        <taxon>Oryzeae</taxon>
        <taxon>Oryzinae</taxon>
        <taxon>Oryza</taxon>
    </lineage>
</organism>
<dbReference type="SMART" id="SM01026">
    <property type="entry name" value="Beach"/>
    <property type="match status" value="1"/>
</dbReference>
<dbReference type="SUPFAM" id="SSF81837">
    <property type="entry name" value="BEACH domain"/>
    <property type="match status" value="1"/>
</dbReference>
<feature type="signal peptide" evidence="5">
    <location>
        <begin position="1"/>
        <end position="28"/>
    </location>
</feature>
<dbReference type="InterPro" id="IPR050865">
    <property type="entry name" value="BEACH_Domain"/>
</dbReference>
<dbReference type="PANTHER" id="PTHR13743">
    <property type="entry name" value="BEIGE/BEACH-RELATED"/>
    <property type="match status" value="1"/>
</dbReference>
<dbReference type="InterPro" id="IPR031570">
    <property type="entry name" value="NBEA/BDCP_DUF4704"/>
</dbReference>
<dbReference type="Pfam" id="PF02138">
    <property type="entry name" value="Beach"/>
    <property type="match status" value="1"/>
</dbReference>
<evidence type="ECO:0000256" key="3">
    <source>
        <dbReference type="ARBA" id="ARBA00022737"/>
    </source>
</evidence>
<evidence type="ECO:0000259" key="6">
    <source>
        <dbReference type="PROSITE" id="PS50197"/>
    </source>
</evidence>
<dbReference type="InterPro" id="IPR023362">
    <property type="entry name" value="PH-BEACH_dom"/>
</dbReference>
<keyword evidence="2 4" id="KW-0853">WD repeat</keyword>
<dbReference type="GO" id="GO:0016491">
    <property type="term" value="F:oxidoreductase activity"/>
    <property type="evidence" value="ECO:0007669"/>
    <property type="project" value="InterPro"/>
</dbReference>
<dbReference type="Gene3D" id="2.60.40.420">
    <property type="entry name" value="Cupredoxins - blue copper proteins"/>
    <property type="match status" value="3"/>
</dbReference>
<feature type="domain" description="BEACH-type PH" evidence="7">
    <location>
        <begin position="2399"/>
        <end position="2546"/>
    </location>
</feature>
<name>A0A0E0LEP4_ORYPU</name>
<dbReference type="SMART" id="SM00320">
    <property type="entry name" value="WD40"/>
    <property type="match status" value="4"/>
</dbReference>
<dbReference type="Gene3D" id="1.10.1540.10">
    <property type="entry name" value="BEACH domain"/>
    <property type="match status" value="2"/>
</dbReference>
<dbReference type="Pfam" id="PF07732">
    <property type="entry name" value="Cu-oxidase_3"/>
    <property type="match status" value="1"/>
</dbReference>
<dbReference type="PROSITE" id="PS50294">
    <property type="entry name" value="WD_REPEATS_REGION"/>
    <property type="match status" value="1"/>
</dbReference>
<dbReference type="PROSITE" id="PS50082">
    <property type="entry name" value="WD_REPEATS_2"/>
    <property type="match status" value="1"/>
</dbReference>
<dbReference type="InterPro" id="IPR036372">
    <property type="entry name" value="BEACH_dom_sf"/>
</dbReference>
<dbReference type="PROSITE" id="PS50197">
    <property type="entry name" value="BEACH"/>
    <property type="match status" value="1"/>
</dbReference>
<sequence length="3187" mass="358663">MEATTTSSSSSITRFLVFFFLLLVAVRGDDPYRFYTWNITFGDIYPLGVKQQGILINGQFPGPQIDAVTNDNIIINVFNNLPSPFLLSWQGIQQRRSSWQDGVYGTNCPIPPGGNFTYIMQFKDQIGSYYYFPSLAFHKAAGGYGGIRVLSRPGIPVPFAPPAGDFTILAGDWFKLNHTDLQGILDSGNDLPSPDGLLINGQGWNGNRFTVDQGKTYRFRVSNVGISTSVNIRIQGHSLLLVEVEGSHTVQSTYTSIDVHLGQSYSFLVMADQPPQDYSIIVSTRFTNPVLTTTAVLHYSNSNGALSTVAPPPAPTIQIDWSLNQARSIRWNLTASGPRPNPQGSYHYGLVNTTRTIRLANSRASINGKLRYAVNSVSFIPADTPLKVADFYNIQGVFALGSMPDNPTGGGAYLQTAVMAANMRDYVEVIFENSENFVQSWHIDGYAFWVVGMDGGQWTPASRQSYNLRDAVARYTLQVYPQSWTAIYMPLDNVGMWNISDSTEERVLNTLWKKYENALDKAEKEKSLQIFVLQFVQTFRDWGPYHNIHLVDHELGSETVVGCSDGHPSEVILILIQEMSIITSTIAESGSSPESSPNYSEQPGDLGLSTERLHVLECLTILTRSMHNCRVFSYYGGVKKVTSLLKAAVAQLKIQNSLLAADNHVSCQAVENIKMMLNMLKYIVTIISNFMKLEPTTVRIPHFLNSTKYASSKNHLATVTPSTSESGIFDTLQRWQQRAIVLVMGAGGVNSLVEQQMKSLNVCGLLRRHQNSVVTLYANTSSYAPQFRGSACVKIFASSFTAELLRVIQRLNSEQWTDLSLHFITLCTLRSTISGTRAQNHVRSIGGLEILLDGLGLPSSKFSVLKNSSIPKDERILAKTLQLYMIRTFRIVLVSKPTLLTAFREEGVWDLIFSENCFYFGSSVEDIQFHIVTEVRNEDVNSNTEPTDSESSYLSDVNILQLEAISFLEYAATLNENKYNLPECSALLDALEHCISDPVVVSILLKSFRVILQLATEQTLVSFKSLDVITGVLKAACQQAKELQNFSCFPSDDVIISGDGSKNKNIEMSSSGERTEYANICIELALSLFKEYVTISSYGRILILHNPYCIECLFNLFQEKNFRKHVLEQIFALFRVKLCIFQIFSFDLVNVWNYIILTVYFNQLPPSSKQDHAAKLQLCSKYLENFTRANEKEKVNSELLVDLLVSMREIIMMDRMYYQNLFRDGGCFLHIVSLLNGTFNEATGEQLVLNVLETLTLLLEGNDASKNEDVVILVLNILQKQLLKQSIANRTSCFRAGLLSFLLDWFSVEERDDTVVQIADLIQIIGAHSISGKDIRRIFALLRCGKIGAKKKHSSLLLTCLSHMLKEKGPEAFFEFDGHDSGIEIKSPFQWPYNRGLSFSCWLRVENFAENGMMGLFSFFTEDGKGCSAVLSKSALVYESINQKRECVLLPLKLPPKEWKFLSVTHTIGRAFSGGSHLRCYVDGNLVSSEKCSCNAVTDGEQSCHTSIINYKLRAEVIELVASVLDANVSNQQQMYLLSGLSIMGFLLQSATPKLLNIETLSALKYMFNVLRNCGMSKVLLKDAILQIYLNPQIWIHSSYEVQRDLYMFLLKYFETDGRFLPLLCGLPRIIDIVCQYYSEYVDSRYAVGSKSLLRPVNKQVVGDRPKIEEICKLRLLLLSLAEMSLKLQVSLADVRALASFFERNQDVACVEDILEMIIRALSESSVLSSFLEHVNCLGGCCIFINLLKRYLQSCQDSSARIRILRDLIGLLDSNPTNIEALMEHSWNYWLETSTKLDVLKEYRLVSKGELDNVEIDEVILVRKLYALVLAYYLSAVKGGWHQLEDTVNYFLLKFGQGQLSSSYLLRDILDDIVGCLLQTSSEENIILSQPCCDNVLYLLKLIQELLFNQIGIKLLFPSNPSEESLSSIKWKQDIKSTLNEILIDESHGQHKSFPWKSCQFADEDEKSEDWWNFFDKVWDLICNLNGKGPNKLLPKGPNIEVPSLGQRARGLVESLNVPATEMAAAVVSGGIGTALGAKINRFSEKATLLREEIFPRVFFHLVILYLCKAGLENASKCVLQFMSLLPVLISEDEQSKNKLHFLIWSLLMTRSQYGQLDDGARYHVLSHLILETIICGKSMLVPNILGRDDSMEIGNSNKEAGFILNFVQKDRVLAAATVEVKHMKAVQADRLSQLDELQSKLNEHFTEETQLEKMIEDNIHISITSALSADDKRKIAFRLAFDEDQQIVADKWIHISRDLIDERGPWSANPFPNDVVTHWKLDKTEDKWRRRLKLKRNYKFDERLCQPSYSRNESTEACVDQSSFSTKVPLKLKRFLLKGVRAIFEDNACEPIEDTNDTGESSQCNLLENQNPNNVSDLSDYRTAVQNKKEPASNNGDNDYTKVLCSVHCVLITPKRKLAGQLDITRTVLHFSFEFLVEGTGGSSVFSKFKEIEDSDCKSDLGCVERLDGGRDYVIKAPNGVLMQKQSNKIKHHRRWNITKIKAVHWTRYLLQYTAMEIFFDDSNAPIFLNFSSQKDAKNAGSLLVSLRNEALFPKGSTKDKSSVISFVDRRVALEMAENARERWIRREISNFEYLMILNTLAGRSYNDLTQYPVFPWVLIDYTSEKLDFNKSSTFRDLSKPIGALDEKRFEVFEDRYVNFDDPDIPSFYYGSHYSTMGIVLHYLLRLEPFTTLHRSLQGGKFDHADRLFQSIDSAYKNSLSNTSDVKELIPEFFYMPEFLENSNSYHLGVRQNGEPLGDVALPPWAKAANIFYYVTYEGAVDLENMDDLLQKSAIEDQIANFGQTPIQIFRMKHPRRGPPVPIAHPLYFAPQSIVLTSSVSSTISHMSALLFIGLLDNTVILMNEGLILSIKLWLTTQLQSGGNFTFSGPQDRFFGIGSDVISPRKIGTFLAENVNFGRQCLATMQISSDKYLILCGNWENSFQIISLSDGRIVQSIRQHKDVVACVAVSSHGNVVATGSYDTTVMIWHAFRGRPSDHVVMERPVHIFCGHDDIITCLFVSTELDIVISGSKDGTCIFHTLREGRYVRSIRHPSGIGLSKLVASQHGRVVFYSESDLSLHMYSINGKHIASSASNGRINCMELSCCGQFLVCAGEHGQIVLHSMHCLDIIQRYDGAGKTITSLSVTPEECFLAGTKDGSLLVFSMESPLLRRKSMPRTRIKPPTAS</sequence>
<dbReference type="OMA" id="ALVYEIM"/>
<dbReference type="GO" id="GO:0005507">
    <property type="term" value="F:copper ion binding"/>
    <property type="evidence" value="ECO:0007669"/>
    <property type="project" value="InterPro"/>
</dbReference>
<dbReference type="Pfam" id="PF16057">
    <property type="entry name" value="DUF4800"/>
    <property type="match status" value="1"/>
</dbReference>
<evidence type="ECO:0000256" key="2">
    <source>
        <dbReference type="ARBA" id="ARBA00022574"/>
    </source>
</evidence>
<dbReference type="Pfam" id="PF20426">
    <property type="entry name" value="NBCH_WD40"/>
    <property type="match status" value="1"/>
</dbReference>
<comment type="similarity">
    <text evidence="1">Belongs to the multicopper oxidase family.</text>
</comment>
<dbReference type="InterPro" id="IPR036322">
    <property type="entry name" value="WD40_repeat_dom_sf"/>
</dbReference>
<dbReference type="Gene3D" id="2.30.29.30">
    <property type="entry name" value="Pleckstrin-homology domain (PH domain)/Phosphotyrosine-binding domain (PTB)"/>
    <property type="match status" value="1"/>
</dbReference>
<dbReference type="PANTHER" id="PTHR13743:SF129">
    <property type="entry name" value="BEACH DOMAIN-CONTAINING PROTEIN"/>
    <property type="match status" value="1"/>
</dbReference>
<dbReference type="InterPro" id="IPR034273">
    <property type="entry name" value="CuRO_1_AAO-like"/>
</dbReference>
<dbReference type="InterPro" id="IPR008972">
    <property type="entry name" value="Cupredoxin"/>
</dbReference>
<dbReference type="InterPro" id="IPR013320">
    <property type="entry name" value="ConA-like_dom_sf"/>
</dbReference>
<feature type="chain" id="PRO_5002366422" evidence="5">
    <location>
        <begin position="29"/>
        <end position="3187"/>
    </location>
</feature>
<feature type="repeat" description="WD" evidence="4">
    <location>
        <begin position="2958"/>
        <end position="2989"/>
    </location>
</feature>
<dbReference type="SUPFAM" id="SSF49899">
    <property type="entry name" value="Concanavalin A-like lectins/glucanases"/>
    <property type="match status" value="1"/>
</dbReference>
<dbReference type="InterPro" id="IPR001680">
    <property type="entry name" value="WD40_rpt"/>
</dbReference>
<dbReference type="SUPFAM" id="SSF50978">
    <property type="entry name" value="WD40 repeat-like"/>
    <property type="match status" value="1"/>
</dbReference>
<dbReference type="Pfam" id="PF07731">
    <property type="entry name" value="Cu-oxidase_2"/>
    <property type="match status" value="1"/>
</dbReference>
<dbReference type="eggNOG" id="KOG1787">
    <property type="taxonomic scope" value="Eukaryota"/>
</dbReference>
<dbReference type="CDD" id="cd01201">
    <property type="entry name" value="PH_BEACH"/>
    <property type="match status" value="1"/>
</dbReference>
<feature type="domain" description="BEACH" evidence="6">
    <location>
        <begin position="2570"/>
        <end position="2860"/>
    </location>
</feature>
<dbReference type="CDD" id="cd13846">
    <property type="entry name" value="CuRO_1_AAO_like_1"/>
    <property type="match status" value="1"/>
</dbReference>
<evidence type="ECO:0000313" key="9">
    <source>
        <dbReference type="Proteomes" id="UP000026962"/>
    </source>
</evidence>
<dbReference type="EnsemblPlants" id="OPUNC06G22480.1">
    <property type="protein sequence ID" value="OPUNC06G22480.1"/>
    <property type="gene ID" value="OPUNC06G22480"/>
</dbReference>
<dbReference type="InterPro" id="IPR046851">
    <property type="entry name" value="NBCH_WD40"/>
</dbReference>
<dbReference type="InterPro" id="IPR011993">
    <property type="entry name" value="PH-like_dom_sf"/>
</dbReference>
<dbReference type="HOGENOM" id="CLU_000218_4_1_1"/>